<evidence type="ECO:0000313" key="3">
    <source>
        <dbReference type="Proteomes" id="UP000735302"/>
    </source>
</evidence>
<feature type="compositionally biased region" description="Polar residues" evidence="1">
    <location>
        <begin position="323"/>
        <end position="333"/>
    </location>
</feature>
<dbReference type="Proteomes" id="UP000735302">
    <property type="component" value="Unassembled WGS sequence"/>
</dbReference>
<name>A0AAV4CQH1_9GAST</name>
<gene>
    <name evidence="2" type="ORF">PoB_006059000</name>
</gene>
<feature type="region of interest" description="Disordered" evidence="1">
    <location>
        <begin position="323"/>
        <end position="347"/>
    </location>
</feature>
<evidence type="ECO:0000256" key="1">
    <source>
        <dbReference type="SAM" id="MobiDB-lite"/>
    </source>
</evidence>
<keyword evidence="3" id="KW-1185">Reference proteome</keyword>
<evidence type="ECO:0000313" key="2">
    <source>
        <dbReference type="EMBL" id="GFO34085.1"/>
    </source>
</evidence>
<accession>A0AAV4CQH1</accession>
<sequence>MRETQVNRLTPSRKINVGLRDRRSRTSDERGHMLQDLSVPAVRLENPYLKVQTVQVKSRRWTSPVSCVETETAAEHDGEEREAKPSAYASKFFNNTFLDMIVDKTNWYPSQWIEQMEEYHPQKQGSSNSFLYMIVDETNRYPSQWIEQMEEYHSQKQGSSNSFLYMIVDETNRYPSQWIEQMEEYHPQQQGSSNTFLYMIVDETNRYPDSNRDSSCSDDSFADVSETSMINNELDPPECNRSFEMIPGNEDIFFGNSTTVCNDHAEKSYADTVPVAVLLTLPVNGKMSFSICTDQISTFDFGPDHRTENLTSCSVVTKGQCFSNEPSTPTDLSTPKDLSHYQRSRFG</sequence>
<comment type="caution">
    <text evidence="2">The sequence shown here is derived from an EMBL/GenBank/DDBJ whole genome shotgun (WGS) entry which is preliminary data.</text>
</comment>
<proteinExistence type="predicted"/>
<organism evidence="2 3">
    <name type="scientific">Plakobranchus ocellatus</name>
    <dbReference type="NCBI Taxonomy" id="259542"/>
    <lineage>
        <taxon>Eukaryota</taxon>
        <taxon>Metazoa</taxon>
        <taxon>Spiralia</taxon>
        <taxon>Lophotrochozoa</taxon>
        <taxon>Mollusca</taxon>
        <taxon>Gastropoda</taxon>
        <taxon>Heterobranchia</taxon>
        <taxon>Euthyneura</taxon>
        <taxon>Panpulmonata</taxon>
        <taxon>Sacoglossa</taxon>
        <taxon>Placobranchoidea</taxon>
        <taxon>Plakobranchidae</taxon>
        <taxon>Plakobranchus</taxon>
    </lineage>
</organism>
<dbReference type="AlphaFoldDB" id="A0AAV4CQH1"/>
<reference evidence="2 3" key="1">
    <citation type="journal article" date="2021" name="Elife">
        <title>Chloroplast acquisition without the gene transfer in kleptoplastic sea slugs, Plakobranchus ocellatus.</title>
        <authorList>
            <person name="Maeda T."/>
            <person name="Takahashi S."/>
            <person name="Yoshida T."/>
            <person name="Shimamura S."/>
            <person name="Takaki Y."/>
            <person name="Nagai Y."/>
            <person name="Toyoda A."/>
            <person name="Suzuki Y."/>
            <person name="Arimoto A."/>
            <person name="Ishii H."/>
            <person name="Satoh N."/>
            <person name="Nishiyama T."/>
            <person name="Hasebe M."/>
            <person name="Maruyama T."/>
            <person name="Minagawa J."/>
            <person name="Obokata J."/>
            <person name="Shigenobu S."/>
        </authorList>
    </citation>
    <scope>NUCLEOTIDE SEQUENCE [LARGE SCALE GENOMIC DNA]</scope>
</reference>
<protein>
    <submittedName>
        <fullName evidence="2">Uncharacterized protein</fullName>
    </submittedName>
</protein>
<dbReference type="EMBL" id="BLXT01006874">
    <property type="protein sequence ID" value="GFO34085.1"/>
    <property type="molecule type" value="Genomic_DNA"/>
</dbReference>